<dbReference type="OrthoDB" id="185175at2759"/>
<dbReference type="PROSITE" id="PS50003">
    <property type="entry name" value="PH_DOMAIN"/>
    <property type="match status" value="1"/>
</dbReference>
<dbReference type="SUPFAM" id="SSF50729">
    <property type="entry name" value="PH domain-like"/>
    <property type="match status" value="1"/>
</dbReference>
<dbReference type="Pfam" id="PF00169">
    <property type="entry name" value="PH"/>
    <property type="match status" value="1"/>
</dbReference>
<dbReference type="EMBL" id="JANBUO010000618">
    <property type="protein sequence ID" value="KAJ2802725.1"/>
    <property type="molecule type" value="Genomic_DNA"/>
</dbReference>
<protein>
    <recommendedName>
        <fullName evidence="1">PH domain-containing protein</fullName>
    </recommendedName>
</protein>
<evidence type="ECO:0000259" key="1">
    <source>
        <dbReference type="PROSITE" id="PS50003"/>
    </source>
</evidence>
<dbReference type="AlphaFoldDB" id="A0A9W8HWL4"/>
<accession>A0A9W8HWL4</accession>
<dbReference type="Proteomes" id="UP001140094">
    <property type="component" value="Unassembled WGS sequence"/>
</dbReference>
<dbReference type="InterPro" id="IPR001849">
    <property type="entry name" value="PH_domain"/>
</dbReference>
<name>A0A9W8HWL4_9FUNG</name>
<dbReference type="Gene3D" id="2.30.29.30">
    <property type="entry name" value="Pleckstrin-homology domain (PH domain)/Phosphotyrosine-binding domain (PTB)"/>
    <property type="match status" value="1"/>
</dbReference>
<dbReference type="InterPro" id="IPR011993">
    <property type="entry name" value="PH-like_dom_sf"/>
</dbReference>
<proteinExistence type="predicted"/>
<dbReference type="SMART" id="SM00233">
    <property type="entry name" value="PH"/>
    <property type="match status" value="1"/>
</dbReference>
<comment type="caution">
    <text evidence="2">The sequence shown here is derived from an EMBL/GenBank/DDBJ whole genome shotgun (WGS) entry which is preliminary data.</text>
</comment>
<reference evidence="2" key="1">
    <citation type="submission" date="2022-07" db="EMBL/GenBank/DDBJ databases">
        <title>Phylogenomic reconstructions and comparative analyses of Kickxellomycotina fungi.</title>
        <authorList>
            <person name="Reynolds N.K."/>
            <person name="Stajich J.E."/>
            <person name="Barry K."/>
            <person name="Grigoriev I.V."/>
            <person name="Crous P."/>
            <person name="Smith M.E."/>
        </authorList>
    </citation>
    <scope>NUCLEOTIDE SEQUENCE</scope>
    <source>
        <strain evidence="2">NRRL 1565</strain>
    </source>
</reference>
<evidence type="ECO:0000313" key="2">
    <source>
        <dbReference type="EMBL" id="KAJ2802725.1"/>
    </source>
</evidence>
<gene>
    <name evidence="2" type="ORF">H4R20_003167</name>
</gene>
<sequence length="208" mass="23426">MSLHSSSSSSRTACEAVQLGKLNSVHQGWLYKYSSSSFLRGWKRRYFVLSDERLYMFKDDHPASYHSGVVDLTTFRSVQKTAYPRKCRFGFTLRTMRRPSVFDEAATSQEASELELDAENESDLNQWLSLISKVFVSMDLRAFQSPLSNFDALVQRAGNLSARPGGSILNRIEKRRGPNHLAHSPSSSTLVPTDSARITMTPLGDLRI</sequence>
<keyword evidence="3" id="KW-1185">Reference proteome</keyword>
<evidence type="ECO:0000313" key="3">
    <source>
        <dbReference type="Proteomes" id="UP001140094"/>
    </source>
</evidence>
<organism evidence="2 3">
    <name type="scientific">Coemansia guatemalensis</name>
    <dbReference type="NCBI Taxonomy" id="2761395"/>
    <lineage>
        <taxon>Eukaryota</taxon>
        <taxon>Fungi</taxon>
        <taxon>Fungi incertae sedis</taxon>
        <taxon>Zoopagomycota</taxon>
        <taxon>Kickxellomycotina</taxon>
        <taxon>Kickxellomycetes</taxon>
        <taxon>Kickxellales</taxon>
        <taxon>Kickxellaceae</taxon>
        <taxon>Coemansia</taxon>
    </lineage>
</organism>
<feature type="domain" description="PH" evidence="1">
    <location>
        <begin position="23"/>
        <end position="136"/>
    </location>
</feature>